<gene>
    <name evidence="12" type="primary">rbsK</name>
    <name evidence="15" type="ORF">GCM10023198_17010</name>
</gene>
<comment type="similarity">
    <text evidence="12">Belongs to the carbohydrate kinase PfkB family. Ribokinase subfamily.</text>
</comment>
<feature type="binding site" evidence="12">
    <location>
        <position position="282"/>
    </location>
    <ligand>
        <name>K(+)</name>
        <dbReference type="ChEBI" id="CHEBI:29103"/>
    </ligand>
</feature>
<dbReference type="PANTHER" id="PTHR10584:SF166">
    <property type="entry name" value="RIBOKINASE"/>
    <property type="match status" value="1"/>
</dbReference>
<feature type="binding site" evidence="12">
    <location>
        <position position="247"/>
    </location>
    <ligand>
        <name>substrate</name>
    </ligand>
</feature>
<evidence type="ECO:0000256" key="12">
    <source>
        <dbReference type="HAMAP-Rule" id="MF_01987"/>
    </source>
</evidence>
<dbReference type="PROSITE" id="PS00584">
    <property type="entry name" value="PFKB_KINASES_2"/>
    <property type="match status" value="1"/>
</dbReference>
<comment type="catalytic activity">
    <reaction evidence="12">
        <text>D-ribose + ATP = D-ribose 5-phosphate + ADP + H(+)</text>
        <dbReference type="Rhea" id="RHEA:13697"/>
        <dbReference type="ChEBI" id="CHEBI:15378"/>
        <dbReference type="ChEBI" id="CHEBI:30616"/>
        <dbReference type="ChEBI" id="CHEBI:47013"/>
        <dbReference type="ChEBI" id="CHEBI:78346"/>
        <dbReference type="ChEBI" id="CHEBI:456216"/>
        <dbReference type="EC" id="2.7.1.15"/>
    </reaction>
</comment>
<dbReference type="Gene3D" id="3.40.1190.20">
    <property type="match status" value="1"/>
</dbReference>
<keyword evidence="8 12" id="KW-0067">ATP-binding</keyword>
<feature type="binding site" evidence="12">
    <location>
        <position position="241"/>
    </location>
    <ligand>
        <name>K(+)</name>
        <dbReference type="ChEBI" id="CHEBI:29103"/>
    </ligand>
</feature>
<comment type="cofactor">
    <cofactor evidence="12">
        <name>Mg(2+)</name>
        <dbReference type="ChEBI" id="CHEBI:18420"/>
    </cofactor>
    <text evidence="12">Requires a divalent cation, most likely magnesium in vivo, as an electrophilic catalyst to aid phosphoryl group transfer. It is the chelate of the metal and the nucleotide that is the actual substrate.</text>
</comment>
<evidence type="ECO:0000256" key="6">
    <source>
        <dbReference type="ARBA" id="ARBA00022741"/>
    </source>
</evidence>
<comment type="pathway">
    <text evidence="12">Carbohydrate metabolism; D-ribose degradation; D-ribose 5-phosphate from beta-D-ribopyranose: step 2/2.</text>
</comment>
<comment type="similarity">
    <text evidence="1">Belongs to the carbohydrate kinase pfkB family.</text>
</comment>
<evidence type="ECO:0000256" key="5">
    <source>
        <dbReference type="ARBA" id="ARBA00022723"/>
    </source>
</evidence>
<feature type="binding site" evidence="12">
    <location>
        <begin position="9"/>
        <end position="11"/>
    </location>
    <ligand>
        <name>substrate</name>
    </ligand>
</feature>
<comment type="subcellular location">
    <subcellularLocation>
        <location evidence="12">Cytoplasm</location>
    </subcellularLocation>
</comment>
<comment type="subunit">
    <text evidence="12">Homodimer.</text>
</comment>
<keyword evidence="10 12" id="KW-0630">Potassium</keyword>
<feature type="binding site" evidence="12">
    <location>
        <position position="280"/>
    </location>
    <ligand>
        <name>K(+)</name>
        <dbReference type="ChEBI" id="CHEBI:29103"/>
    </ligand>
</feature>
<dbReference type="EMBL" id="BAABHM010000009">
    <property type="protein sequence ID" value="GAA4697381.1"/>
    <property type="molecule type" value="Genomic_DNA"/>
</dbReference>
<dbReference type="InterPro" id="IPR011611">
    <property type="entry name" value="PfkB_dom"/>
</dbReference>
<evidence type="ECO:0000256" key="11">
    <source>
        <dbReference type="ARBA" id="ARBA00023277"/>
    </source>
</evidence>
<evidence type="ECO:0000256" key="7">
    <source>
        <dbReference type="ARBA" id="ARBA00022777"/>
    </source>
</evidence>
<feature type="domain" description="Carbohydrate kinase PfkB" evidence="14">
    <location>
        <begin position="2"/>
        <end position="289"/>
    </location>
</feature>
<feature type="active site" description="Proton acceptor" evidence="12">
    <location>
        <position position="247"/>
    </location>
</feature>
<feature type="binding site" evidence="12">
    <location>
        <position position="271"/>
    </location>
    <ligand>
        <name>ATP</name>
        <dbReference type="ChEBI" id="CHEBI:30616"/>
    </ligand>
</feature>
<dbReference type="Pfam" id="PF00294">
    <property type="entry name" value="PfkB"/>
    <property type="match status" value="1"/>
</dbReference>
<feature type="binding site" evidence="12">
    <location>
        <begin position="246"/>
        <end position="247"/>
    </location>
    <ligand>
        <name>ATP</name>
        <dbReference type="ChEBI" id="CHEBI:30616"/>
    </ligand>
</feature>
<accession>A0ABP8WXV3</accession>
<comment type="caution">
    <text evidence="12">Lacks conserved residue(s) required for the propagation of feature annotation.</text>
</comment>
<evidence type="ECO:0000256" key="4">
    <source>
        <dbReference type="ARBA" id="ARBA00022679"/>
    </source>
</evidence>
<evidence type="ECO:0000256" key="8">
    <source>
        <dbReference type="ARBA" id="ARBA00022840"/>
    </source>
</evidence>
<keyword evidence="6 12" id="KW-0547">Nucleotide-binding</keyword>
<dbReference type="HAMAP" id="MF_01987">
    <property type="entry name" value="Ribokinase"/>
    <property type="match status" value="1"/>
</dbReference>
<dbReference type="InterPro" id="IPR002139">
    <property type="entry name" value="Ribo/fructo_kinase"/>
</dbReference>
<feature type="binding site" evidence="12">
    <location>
        <position position="136"/>
    </location>
    <ligand>
        <name>substrate</name>
    </ligand>
</feature>
<evidence type="ECO:0000256" key="1">
    <source>
        <dbReference type="ARBA" id="ARBA00005380"/>
    </source>
</evidence>
<organism evidence="15 16">
    <name type="scientific">Promicromonospora umidemergens</name>
    <dbReference type="NCBI Taxonomy" id="629679"/>
    <lineage>
        <taxon>Bacteria</taxon>
        <taxon>Bacillati</taxon>
        <taxon>Actinomycetota</taxon>
        <taxon>Actinomycetes</taxon>
        <taxon>Micrococcales</taxon>
        <taxon>Promicromonosporaceae</taxon>
        <taxon>Promicromonospora</taxon>
    </lineage>
</organism>
<evidence type="ECO:0000256" key="3">
    <source>
        <dbReference type="ARBA" id="ARBA00016943"/>
    </source>
</evidence>
<keyword evidence="16" id="KW-1185">Reference proteome</keyword>
<keyword evidence="12" id="KW-0963">Cytoplasm</keyword>
<dbReference type="PRINTS" id="PR00990">
    <property type="entry name" value="RIBOKINASE"/>
</dbReference>
<dbReference type="EC" id="2.7.1.15" evidence="2 12"/>
<dbReference type="InterPro" id="IPR002173">
    <property type="entry name" value="Carboh/pur_kinase_PfkB_CS"/>
</dbReference>
<evidence type="ECO:0000256" key="2">
    <source>
        <dbReference type="ARBA" id="ARBA00012035"/>
    </source>
</evidence>
<dbReference type="Proteomes" id="UP001500843">
    <property type="component" value="Unassembled WGS sequence"/>
</dbReference>
<evidence type="ECO:0000259" key="14">
    <source>
        <dbReference type="Pfam" id="PF00294"/>
    </source>
</evidence>
<evidence type="ECO:0000313" key="16">
    <source>
        <dbReference type="Proteomes" id="UP001500843"/>
    </source>
</evidence>
<feature type="binding site" evidence="12">
    <location>
        <begin position="37"/>
        <end position="41"/>
    </location>
    <ligand>
        <name>substrate</name>
    </ligand>
</feature>
<keyword evidence="9 12" id="KW-0460">Magnesium</keyword>
<dbReference type="PANTHER" id="PTHR10584">
    <property type="entry name" value="SUGAR KINASE"/>
    <property type="match status" value="1"/>
</dbReference>
<comment type="function">
    <text evidence="12">Catalyzes the phosphorylation of ribose at O-5 in a reaction requiring ATP and magnesium. The resulting D-ribose-5-phosphate can then be used either for sythesis of nucleotides, histidine, and tryptophan, or as a component of the pentose phosphate pathway.</text>
</comment>
<evidence type="ECO:0000256" key="9">
    <source>
        <dbReference type="ARBA" id="ARBA00022842"/>
    </source>
</evidence>
<comment type="activity regulation">
    <text evidence="12">Activated by a monovalent cation that binds near, but not in, the active site. The most likely occupant of the site in vivo is potassium. Ion binding induces a conformational change that may alter substrate affinity.</text>
</comment>
<feature type="binding site" evidence="12">
    <location>
        <position position="277"/>
    </location>
    <ligand>
        <name>K(+)</name>
        <dbReference type="ChEBI" id="CHEBI:29103"/>
    </ligand>
</feature>
<keyword evidence="4 12" id="KW-0808">Transferase</keyword>
<dbReference type="InterPro" id="IPR029056">
    <property type="entry name" value="Ribokinase-like"/>
</dbReference>
<evidence type="ECO:0000256" key="13">
    <source>
        <dbReference type="SAM" id="MobiDB-lite"/>
    </source>
</evidence>
<keyword evidence="5 12" id="KW-0479">Metal-binding</keyword>
<feature type="region of interest" description="Disordered" evidence="13">
    <location>
        <begin position="280"/>
        <end position="307"/>
    </location>
</feature>
<protein>
    <recommendedName>
        <fullName evidence="3 12">Ribokinase</fullName>
        <shortName evidence="12">RK</shortName>
        <ecNumber evidence="2 12">2.7.1.15</ecNumber>
    </recommendedName>
</protein>
<keyword evidence="7 12" id="KW-0418">Kinase</keyword>
<feature type="binding site" evidence="12">
    <location>
        <position position="286"/>
    </location>
    <ligand>
        <name>K(+)</name>
        <dbReference type="ChEBI" id="CHEBI:29103"/>
    </ligand>
</feature>
<dbReference type="SUPFAM" id="SSF53613">
    <property type="entry name" value="Ribokinase-like"/>
    <property type="match status" value="1"/>
</dbReference>
<sequence>MIVVVGSMNADLSVRASRLPLPGETVIGSDIDVRPGGKSSNQAAAAARLGATVAMVGAVGDDQYAKILLDSAAAAGVGISDVVTLPGAATGTAMIVVDAAAENTIVVSPGANDQLRPEDLPERLVSDASVLCLALETPIETVLRAAEIAEEAGTTVVLNLSPYREVPPELLRATTVLVVNEHELACLSGASEDVVDGEVAQRVLAAIGITNAVVTLGADGALVVTPGGVTHLAAPRVEAVDTTGSGDAFTGALATGLAEGRSLTDAARLGNATGAYAATRAGAQTSYPSRREAEELLRSAMQASRPA</sequence>
<feature type="binding site" evidence="12">
    <location>
        <position position="180"/>
    </location>
    <ligand>
        <name>ATP</name>
        <dbReference type="ChEBI" id="CHEBI:30616"/>
    </ligand>
</feature>
<reference evidence="16" key="1">
    <citation type="journal article" date="2019" name="Int. J. Syst. Evol. Microbiol.">
        <title>The Global Catalogue of Microorganisms (GCM) 10K type strain sequencing project: providing services to taxonomists for standard genome sequencing and annotation.</title>
        <authorList>
            <consortium name="The Broad Institute Genomics Platform"/>
            <consortium name="The Broad Institute Genome Sequencing Center for Infectious Disease"/>
            <person name="Wu L."/>
            <person name="Ma J."/>
        </authorList>
    </citation>
    <scope>NUCLEOTIDE SEQUENCE [LARGE SCALE GENOMIC DNA]</scope>
    <source>
        <strain evidence="16">JCM 17975</strain>
    </source>
</reference>
<dbReference type="CDD" id="cd01174">
    <property type="entry name" value="ribokinase"/>
    <property type="match status" value="1"/>
</dbReference>
<feature type="binding site" evidence="12">
    <location>
        <position position="243"/>
    </location>
    <ligand>
        <name>K(+)</name>
        <dbReference type="ChEBI" id="CHEBI:29103"/>
    </ligand>
</feature>
<evidence type="ECO:0000313" key="15">
    <source>
        <dbReference type="EMBL" id="GAA4697381.1"/>
    </source>
</evidence>
<evidence type="ECO:0000256" key="10">
    <source>
        <dbReference type="ARBA" id="ARBA00022958"/>
    </source>
</evidence>
<feature type="binding site" evidence="12">
    <location>
        <begin position="215"/>
        <end position="220"/>
    </location>
    <ligand>
        <name>ATP</name>
        <dbReference type="ChEBI" id="CHEBI:30616"/>
    </ligand>
</feature>
<keyword evidence="11 12" id="KW-0119">Carbohydrate metabolism</keyword>
<dbReference type="InterPro" id="IPR011877">
    <property type="entry name" value="Ribokinase"/>
</dbReference>
<comment type="caution">
    <text evidence="15">The sequence shown here is derived from an EMBL/GenBank/DDBJ whole genome shotgun (WGS) entry which is preliminary data.</text>
</comment>
<name>A0ABP8WXV3_9MICO</name>
<proteinExistence type="inferred from homology"/>